<evidence type="ECO:0000259" key="10">
    <source>
        <dbReference type="Pfam" id="PF01551"/>
    </source>
</evidence>
<feature type="domain" description="Csd3-like second N-terminal" evidence="11">
    <location>
        <begin position="196"/>
        <end position="312"/>
    </location>
</feature>
<dbReference type="InterPro" id="IPR016047">
    <property type="entry name" value="M23ase_b-sheet_dom"/>
</dbReference>
<keyword evidence="13" id="KW-1185">Reference proteome</keyword>
<evidence type="ECO:0000256" key="3">
    <source>
        <dbReference type="ARBA" id="ARBA00022670"/>
    </source>
</evidence>
<comment type="cofactor">
    <cofactor evidence="1">
        <name>Zn(2+)</name>
        <dbReference type="ChEBI" id="CHEBI:29105"/>
    </cofactor>
</comment>
<keyword evidence="9" id="KW-0812">Transmembrane</keyword>
<keyword evidence="3" id="KW-0645">Protease</keyword>
<feature type="compositionally biased region" description="Basic and acidic residues" evidence="8">
    <location>
        <begin position="473"/>
        <end position="489"/>
    </location>
</feature>
<dbReference type="GO" id="GO:0046872">
    <property type="term" value="F:metal ion binding"/>
    <property type="evidence" value="ECO:0007669"/>
    <property type="project" value="UniProtKB-KW"/>
</dbReference>
<dbReference type="GO" id="GO:0004222">
    <property type="term" value="F:metalloendopeptidase activity"/>
    <property type="evidence" value="ECO:0007669"/>
    <property type="project" value="TreeGrafter"/>
</dbReference>
<protein>
    <submittedName>
        <fullName evidence="12">Peptidase M23</fullName>
    </submittedName>
</protein>
<dbReference type="EMBL" id="QEXV01000005">
    <property type="protein sequence ID" value="PWE16789.1"/>
    <property type="molecule type" value="Genomic_DNA"/>
</dbReference>
<dbReference type="Pfam" id="PF19425">
    <property type="entry name" value="Csd3_N2"/>
    <property type="match status" value="1"/>
</dbReference>
<evidence type="ECO:0000256" key="4">
    <source>
        <dbReference type="ARBA" id="ARBA00022723"/>
    </source>
</evidence>
<organism evidence="12 13">
    <name type="scientific">Marinicauda salina</name>
    <dbReference type="NCBI Taxonomy" id="2135793"/>
    <lineage>
        <taxon>Bacteria</taxon>
        <taxon>Pseudomonadati</taxon>
        <taxon>Pseudomonadota</taxon>
        <taxon>Alphaproteobacteria</taxon>
        <taxon>Maricaulales</taxon>
        <taxon>Maricaulaceae</taxon>
        <taxon>Marinicauda</taxon>
    </lineage>
</organism>
<dbReference type="GO" id="GO:0030313">
    <property type="term" value="C:cell envelope"/>
    <property type="evidence" value="ECO:0007669"/>
    <property type="project" value="UniProtKB-SubCell"/>
</dbReference>
<evidence type="ECO:0000256" key="1">
    <source>
        <dbReference type="ARBA" id="ARBA00001947"/>
    </source>
</evidence>
<dbReference type="InterPro" id="IPR045834">
    <property type="entry name" value="Csd3_N2"/>
</dbReference>
<evidence type="ECO:0000259" key="11">
    <source>
        <dbReference type="Pfam" id="PF19425"/>
    </source>
</evidence>
<keyword evidence="7" id="KW-0482">Metalloprotease</keyword>
<feature type="transmembrane region" description="Helical" evidence="9">
    <location>
        <begin position="16"/>
        <end position="35"/>
    </location>
</feature>
<dbReference type="Gene3D" id="2.70.70.10">
    <property type="entry name" value="Glucose Permease (Domain IIA)"/>
    <property type="match status" value="1"/>
</dbReference>
<evidence type="ECO:0000313" key="13">
    <source>
        <dbReference type="Proteomes" id="UP000245168"/>
    </source>
</evidence>
<dbReference type="CDD" id="cd12797">
    <property type="entry name" value="M23_peptidase"/>
    <property type="match status" value="1"/>
</dbReference>
<dbReference type="OrthoDB" id="9805070at2"/>
<dbReference type="PANTHER" id="PTHR21666">
    <property type="entry name" value="PEPTIDASE-RELATED"/>
    <property type="match status" value="1"/>
</dbReference>
<comment type="subcellular location">
    <subcellularLocation>
        <location evidence="2">Cell envelope</location>
    </subcellularLocation>
</comment>
<keyword evidence="5" id="KW-0378">Hydrolase</keyword>
<evidence type="ECO:0000313" key="12">
    <source>
        <dbReference type="EMBL" id="PWE16789.1"/>
    </source>
</evidence>
<dbReference type="SUPFAM" id="SSF51261">
    <property type="entry name" value="Duplicated hybrid motif"/>
    <property type="match status" value="1"/>
</dbReference>
<proteinExistence type="predicted"/>
<dbReference type="PANTHER" id="PTHR21666:SF288">
    <property type="entry name" value="CELL DIVISION PROTEIN YTFB"/>
    <property type="match status" value="1"/>
</dbReference>
<accession>A0A2U2BS15</accession>
<feature type="domain" description="M23ase beta-sheet core" evidence="10">
    <location>
        <begin position="325"/>
        <end position="421"/>
    </location>
</feature>
<name>A0A2U2BS15_9PROT</name>
<reference evidence="13" key="1">
    <citation type="submission" date="2018-05" db="EMBL/GenBank/DDBJ databases">
        <authorList>
            <person name="Liu B.-T."/>
        </authorList>
    </citation>
    <scope>NUCLEOTIDE SEQUENCE [LARGE SCALE GENOMIC DNA]</scope>
    <source>
        <strain evidence="13">WD6-1</strain>
    </source>
</reference>
<comment type="caution">
    <text evidence="12">The sequence shown here is derived from an EMBL/GenBank/DDBJ whole genome shotgun (WGS) entry which is preliminary data.</text>
</comment>
<feature type="region of interest" description="Disordered" evidence="8">
    <location>
        <begin position="451"/>
        <end position="489"/>
    </location>
</feature>
<dbReference type="GO" id="GO:0006508">
    <property type="term" value="P:proteolysis"/>
    <property type="evidence" value="ECO:0007669"/>
    <property type="project" value="UniProtKB-KW"/>
</dbReference>
<dbReference type="Proteomes" id="UP000245168">
    <property type="component" value="Unassembled WGS sequence"/>
</dbReference>
<evidence type="ECO:0000256" key="6">
    <source>
        <dbReference type="ARBA" id="ARBA00022833"/>
    </source>
</evidence>
<evidence type="ECO:0000256" key="7">
    <source>
        <dbReference type="ARBA" id="ARBA00023049"/>
    </source>
</evidence>
<dbReference type="Gene3D" id="3.10.450.350">
    <property type="match status" value="1"/>
</dbReference>
<evidence type="ECO:0000256" key="5">
    <source>
        <dbReference type="ARBA" id="ARBA00022801"/>
    </source>
</evidence>
<sequence>MSGFDVRLADARRSRALTFFGTLGLALLVLTGLLISRVPRSSSDAEAAAPDPAAERVVAETERSAPEPEPLLSGRALVRAEHEVFTGCADCRPAVDQRSVTVRRGQTFASVLDNAGAGRVEAARAIAALDPLFPARDLRAGQDLTLYFEPGEEDGTRLAGLSFRPDADRTLTVARHGDAFRAREAIVSFERELVRADGEVDSSLYLSAIDAGATDRIVVEAAKVLGFAVDFRAIYPGDTFDVVFERFVDPQGEVARTGDILYLAFDGRGEPLEYFRYETPDGEIGYYTAEGESARRMLMMTPINGARLSSHFGMRFHPVLQTNRRHNGTDFAAPRGTPIMAAGHGVVERANRYGSFGNYVRIRHSNGYKTAYAHMQGFARGVRSGARVQQGQTIGYVGTTGRSTGPHLHYEVHLNGDPVNPMQLDLPTGRTLEDEELPLFEAERDRILAIRDAAPDATSEPSPEDGLPPLLVAERRDPPATRRGGDASE</sequence>
<evidence type="ECO:0000256" key="2">
    <source>
        <dbReference type="ARBA" id="ARBA00004196"/>
    </source>
</evidence>
<dbReference type="InterPro" id="IPR050570">
    <property type="entry name" value="Cell_wall_metabolism_enzyme"/>
</dbReference>
<keyword evidence="4" id="KW-0479">Metal-binding</keyword>
<dbReference type="Pfam" id="PF01551">
    <property type="entry name" value="Peptidase_M23"/>
    <property type="match status" value="1"/>
</dbReference>
<gene>
    <name evidence="12" type="ORF">DDZ18_11370</name>
</gene>
<dbReference type="AlphaFoldDB" id="A0A2U2BS15"/>
<evidence type="ECO:0000256" key="9">
    <source>
        <dbReference type="SAM" id="Phobius"/>
    </source>
</evidence>
<dbReference type="RefSeq" id="WP_109253512.1">
    <property type="nucleotide sequence ID" value="NZ_QEXV01000005.1"/>
</dbReference>
<keyword evidence="6" id="KW-0862">Zinc</keyword>
<evidence type="ECO:0000256" key="8">
    <source>
        <dbReference type="SAM" id="MobiDB-lite"/>
    </source>
</evidence>
<dbReference type="InterPro" id="IPR011055">
    <property type="entry name" value="Dup_hybrid_motif"/>
</dbReference>
<keyword evidence="9" id="KW-1133">Transmembrane helix</keyword>
<keyword evidence="9" id="KW-0472">Membrane</keyword>